<dbReference type="PANTHER" id="PTHR33908">
    <property type="entry name" value="MANNOSYLTRANSFERASE YKCB-RELATED"/>
    <property type="match status" value="1"/>
</dbReference>
<feature type="compositionally biased region" description="Low complexity" evidence="8">
    <location>
        <begin position="761"/>
        <end position="792"/>
    </location>
</feature>
<evidence type="ECO:0000313" key="10">
    <source>
        <dbReference type="EMBL" id="SBV91330.1"/>
    </source>
</evidence>
<evidence type="ECO:0000256" key="3">
    <source>
        <dbReference type="ARBA" id="ARBA00022676"/>
    </source>
</evidence>
<feature type="compositionally biased region" description="Low complexity" evidence="8">
    <location>
        <begin position="136"/>
        <end position="148"/>
    </location>
</feature>
<feature type="transmembrane region" description="Helical" evidence="9">
    <location>
        <begin position="476"/>
        <end position="499"/>
    </location>
</feature>
<feature type="transmembrane region" description="Helical" evidence="9">
    <location>
        <begin position="357"/>
        <end position="375"/>
    </location>
</feature>
<keyword evidence="7 9" id="KW-0472">Membrane</keyword>
<organism evidence="10">
    <name type="scientific">uncultured delta proteobacterium</name>
    <dbReference type="NCBI Taxonomy" id="34034"/>
    <lineage>
        <taxon>Bacteria</taxon>
        <taxon>Deltaproteobacteria</taxon>
        <taxon>environmental samples</taxon>
    </lineage>
</organism>
<evidence type="ECO:0000256" key="4">
    <source>
        <dbReference type="ARBA" id="ARBA00022679"/>
    </source>
</evidence>
<feature type="transmembrane region" description="Helical" evidence="9">
    <location>
        <begin position="206"/>
        <end position="227"/>
    </location>
</feature>
<dbReference type="PANTHER" id="PTHR33908:SF3">
    <property type="entry name" value="UNDECAPRENYL PHOSPHATE-ALPHA-4-AMINO-4-DEOXY-L-ARABINOSE ARABINOSYL TRANSFERASE"/>
    <property type="match status" value="1"/>
</dbReference>
<feature type="transmembrane region" description="Helical" evidence="9">
    <location>
        <begin position="302"/>
        <end position="326"/>
    </location>
</feature>
<feature type="transmembrane region" description="Helical" evidence="9">
    <location>
        <begin position="543"/>
        <end position="563"/>
    </location>
</feature>
<evidence type="ECO:0000256" key="2">
    <source>
        <dbReference type="ARBA" id="ARBA00022475"/>
    </source>
</evidence>
<feature type="transmembrane region" description="Helical" evidence="9">
    <location>
        <begin position="633"/>
        <end position="650"/>
    </location>
</feature>
<gene>
    <name evidence="10" type="ORF">KL86DPRO_10173</name>
</gene>
<keyword evidence="6 9" id="KW-1133">Transmembrane helix</keyword>
<feature type="compositionally biased region" description="Basic and acidic residues" evidence="8">
    <location>
        <begin position="149"/>
        <end position="165"/>
    </location>
</feature>
<evidence type="ECO:0000256" key="8">
    <source>
        <dbReference type="SAM" id="MobiDB-lite"/>
    </source>
</evidence>
<proteinExistence type="predicted"/>
<dbReference type="AlphaFoldDB" id="A0A212IVY1"/>
<dbReference type="EMBL" id="FLUQ01000001">
    <property type="protein sequence ID" value="SBV91330.1"/>
    <property type="molecule type" value="Genomic_DNA"/>
</dbReference>
<feature type="region of interest" description="Disordered" evidence="8">
    <location>
        <begin position="759"/>
        <end position="846"/>
    </location>
</feature>
<accession>A0A212IVY1</accession>
<keyword evidence="4 10" id="KW-0808">Transferase</keyword>
<dbReference type="GO" id="GO:0010041">
    <property type="term" value="P:response to iron(III) ion"/>
    <property type="evidence" value="ECO:0007669"/>
    <property type="project" value="TreeGrafter"/>
</dbReference>
<protein>
    <submittedName>
        <fullName evidence="10">Glycosyl transferase family 39</fullName>
    </submittedName>
</protein>
<feature type="transmembrane region" description="Helical" evidence="9">
    <location>
        <begin position="387"/>
        <end position="415"/>
    </location>
</feature>
<dbReference type="GO" id="GO:0009103">
    <property type="term" value="P:lipopolysaccharide biosynthetic process"/>
    <property type="evidence" value="ECO:0007669"/>
    <property type="project" value="UniProtKB-ARBA"/>
</dbReference>
<feature type="region of interest" description="Disordered" evidence="8">
    <location>
        <begin position="1"/>
        <end position="97"/>
    </location>
</feature>
<feature type="compositionally biased region" description="Low complexity" evidence="8">
    <location>
        <begin position="829"/>
        <end position="846"/>
    </location>
</feature>
<sequence length="846" mass="89563">MSKPTDGTTPAGKKPEETPGTPEISWQSAMDAPMAAPGETSPETVAETAEQPGREPAKTAPAEAAAPKEEPETVDFVLANAPAGPEKAAEESAFGGKAKDADALWATLGRDGAAKTEEAAGSAPDEGVRGLPGIPPLTAAPATAAPATAKDKKEDKAKKGKEPKPRVPSSGPFAGKAFGPVIAAKPMMRDEDGNLVPTPATLASRLFTALALIPIILPVVLFLAQVACTLDVRALWYSDEVRYAAAYRSMVDSGNWLVMHLNGAMYPDKPPLFFWFLYGLDEAAKAILPLIPFAVTVTANTLFFAGVAISGLLCLLATHAMASLVARVDRRTVLAADLVLVSCFFFASLAHYLRMDLLFTACITISHVFLFHAWVREKAPLLMVLGYLFAGAAVLVKGPLGLALPLLAGLCFLIWQGRILRFFRIDSLFGLLIGLAVPGVWLTLAWMNAGDAFLNNILHKQVLARALDTWHHAEPWYHYLMTLPLIWLPWTLVLLFLPWGRFMNKGMREGLKASRTKDGAGIAYLWCAFLPGAILLSLVSIKLPIYCLPLFPPLAILTARTVLQMRPFAAGCLQYSLAFVLLVLGLGLVLMPAAPGNYLPLPFVPKGVMVLGGVCLFFACALAFLIKPRRGEGAILLVAVFATVFMYPAWTVTAPSLDAFMSPKAQADVIKTYRDAGYYPATFKVYGGTYTYYAGNMRDCQSWEDVTAQAENNPKMILAMRASLWDNMENKPGGFAEVHRQTIAERDYVLVARPPLGGKTEAPAAPAEAAPAVTPAVTPDAAAPATAPVAEPGQAPQPPATEQSGGAPGAASGNASGAAPAEPAPPAAEPAAPANGAAPAQGAPAQ</sequence>
<evidence type="ECO:0000256" key="7">
    <source>
        <dbReference type="ARBA" id="ARBA00023136"/>
    </source>
</evidence>
<feature type="transmembrane region" description="Helical" evidence="9">
    <location>
        <begin position="520"/>
        <end position="537"/>
    </location>
</feature>
<keyword evidence="3" id="KW-0328">Glycosyltransferase</keyword>
<name>A0A212IVY1_9DELT</name>
<feature type="region of interest" description="Disordered" evidence="8">
    <location>
        <begin position="113"/>
        <end position="175"/>
    </location>
</feature>
<evidence type="ECO:0000256" key="5">
    <source>
        <dbReference type="ARBA" id="ARBA00022692"/>
    </source>
</evidence>
<feature type="transmembrane region" description="Helical" evidence="9">
    <location>
        <begin position="575"/>
        <end position="595"/>
    </location>
</feature>
<feature type="transmembrane region" description="Helical" evidence="9">
    <location>
        <begin position="607"/>
        <end position="626"/>
    </location>
</feature>
<evidence type="ECO:0000256" key="9">
    <source>
        <dbReference type="SAM" id="Phobius"/>
    </source>
</evidence>
<evidence type="ECO:0000256" key="1">
    <source>
        <dbReference type="ARBA" id="ARBA00004651"/>
    </source>
</evidence>
<feature type="transmembrane region" description="Helical" evidence="9">
    <location>
        <begin position="332"/>
        <end position="350"/>
    </location>
</feature>
<feature type="compositionally biased region" description="Low complexity" evidence="8">
    <location>
        <begin position="809"/>
        <end position="821"/>
    </location>
</feature>
<feature type="transmembrane region" description="Helical" evidence="9">
    <location>
        <begin position="427"/>
        <end position="447"/>
    </location>
</feature>
<comment type="subcellular location">
    <subcellularLocation>
        <location evidence="1">Cell membrane</location>
        <topology evidence="1">Multi-pass membrane protein</topology>
    </subcellularLocation>
</comment>
<evidence type="ECO:0000256" key="6">
    <source>
        <dbReference type="ARBA" id="ARBA00022989"/>
    </source>
</evidence>
<dbReference type="InterPro" id="IPR050297">
    <property type="entry name" value="LipidA_mod_glycosyltrf_83"/>
</dbReference>
<dbReference type="GO" id="GO:0005886">
    <property type="term" value="C:plasma membrane"/>
    <property type="evidence" value="ECO:0007669"/>
    <property type="project" value="UniProtKB-SubCell"/>
</dbReference>
<keyword evidence="2" id="KW-1003">Cell membrane</keyword>
<feature type="transmembrane region" description="Helical" evidence="9">
    <location>
        <begin position="272"/>
        <end position="295"/>
    </location>
</feature>
<keyword evidence="5 9" id="KW-0812">Transmembrane</keyword>
<reference evidence="10" key="1">
    <citation type="submission" date="2016-04" db="EMBL/GenBank/DDBJ databases">
        <authorList>
            <person name="Evans L.H."/>
            <person name="Alamgir A."/>
            <person name="Owens N."/>
            <person name="Weber N.D."/>
            <person name="Virtaneva K."/>
            <person name="Barbian K."/>
            <person name="Babar A."/>
            <person name="Rosenke K."/>
        </authorList>
    </citation>
    <scope>NUCLEOTIDE SEQUENCE</scope>
    <source>
        <strain evidence="10">86</strain>
    </source>
</reference>
<dbReference type="GO" id="GO:0016763">
    <property type="term" value="F:pentosyltransferase activity"/>
    <property type="evidence" value="ECO:0007669"/>
    <property type="project" value="TreeGrafter"/>
</dbReference>